<name>D1A7J3_THECD</name>
<evidence type="ECO:0000313" key="2">
    <source>
        <dbReference type="Proteomes" id="UP000001918"/>
    </source>
</evidence>
<dbReference type="Proteomes" id="UP000001918">
    <property type="component" value="Chromosome"/>
</dbReference>
<protein>
    <recommendedName>
        <fullName evidence="3">Resolvase helix-turn-helix domain protein</fullName>
    </recommendedName>
</protein>
<dbReference type="EMBL" id="CP001738">
    <property type="protein sequence ID" value="ACY96582.1"/>
    <property type="molecule type" value="Genomic_DNA"/>
</dbReference>
<evidence type="ECO:0000313" key="1">
    <source>
        <dbReference type="EMBL" id="ACY96582.1"/>
    </source>
</evidence>
<gene>
    <name evidence="1" type="ordered locus">Tcur_0996</name>
</gene>
<reference evidence="1 2" key="1">
    <citation type="journal article" date="2011" name="Stand. Genomic Sci.">
        <title>Complete genome sequence of Thermomonospora curvata type strain (B9).</title>
        <authorList>
            <person name="Chertkov O."/>
            <person name="Sikorski J."/>
            <person name="Nolan M."/>
            <person name="Lapidus A."/>
            <person name="Lucas S."/>
            <person name="Del Rio T.G."/>
            <person name="Tice H."/>
            <person name="Cheng J.F."/>
            <person name="Goodwin L."/>
            <person name="Pitluck S."/>
            <person name="Liolios K."/>
            <person name="Ivanova N."/>
            <person name="Mavromatis K."/>
            <person name="Mikhailova N."/>
            <person name="Ovchinnikova G."/>
            <person name="Pati A."/>
            <person name="Chen A."/>
            <person name="Palaniappan K."/>
            <person name="Djao O.D."/>
            <person name="Land M."/>
            <person name="Hauser L."/>
            <person name="Chang Y.J."/>
            <person name="Jeffries C.D."/>
            <person name="Brettin T."/>
            <person name="Han C."/>
            <person name="Detter J.C."/>
            <person name="Rohde M."/>
            <person name="Goker M."/>
            <person name="Woyke T."/>
            <person name="Bristow J."/>
            <person name="Eisen J.A."/>
            <person name="Markowitz V."/>
            <person name="Hugenholtz P."/>
            <person name="Klenk H.P."/>
            <person name="Kyrpides N.C."/>
        </authorList>
    </citation>
    <scope>NUCLEOTIDE SEQUENCE [LARGE SCALE GENOMIC DNA]</scope>
    <source>
        <strain evidence="2">ATCC 19995 / DSM 43183 / JCM 3096 / KCTC 9072 / NBRC 15933 / NCIMB 10081 / Henssen B9</strain>
    </source>
</reference>
<sequence>MSNDPRYETLRRRAVALRRSGKSTRQIRETLGIGKRLTAELVRGEPPPEWTKRPNAKDNLRARARRLRAQGKSYSEIAAALGVSKSSCSLWLRDMPRPIDKAEQIRRSVEARRRSGRTGGKTHARRLATKLAAARQIGELTDRDLTLAGAIAYWCEGAKSRPGAPGGRVIFTNSDPALVVLFLRFLDALGVDRSRLRFRLQIHDTADLEEAHRFWEETVGVSARQFGEPTIKRSNPVTNRRNLGKDYRGCLQVGVLRGAELYRRIEGLAKAVLQQSENDGSGALFAAPMTRLRERAVAMRRAGHSRTDIQNLLGIPDEELVDGLLAVQAPAPRWAAGAGRPESLKDQARELRAQGWGYRRIAAHLRHPRAEVREWLLGERMRTRGDGDPRTAGLREYWRQRRAYAHVAHRLIAERAAREVHPLSERELLLLGAVMYWCEGGKDKTYRRRERVCFINSDAALVKFFVAFLESCGVERSRMAMRVHIHRTGDVEAAHEFWAKPLGVERDFFRSPVIKRHEPKTSYRDREYRGCLQVDVLRSRELYWKIEGWFLGAVLGGEPAANK</sequence>
<dbReference type="Gene3D" id="1.10.10.60">
    <property type="entry name" value="Homeodomain-like"/>
    <property type="match status" value="1"/>
</dbReference>
<accession>D1A7J3</accession>
<dbReference type="KEGG" id="tcu:Tcur_0996"/>
<proteinExistence type="predicted"/>
<evidence type="ECO:0008006" key="3">
    <source>
        <dbReference type="Google" id="ProtNLM"/>
    </source>
</evidence>
<organism evidence="1 2">
    <name type="scientific">Thermomonospora curvata (strain ATCC 19995 / DSM 43183 / JCM 3096 / KCTC 9072 / NBRC 15933 / NCIMB 10081 / Henssen B9)</name>
    <dbReference type="NCBI Taxonomy" id="471852"/>
    <lineage>
        <taxon>Bacteria</taxon>
        <taxon>Bacillati</taxon>
        <taxon>Actinomycetota</taxon>
        <taxon>Actinomycetes</taxon>
        <taxon>Streptosporangiales</taxon>
        <taxon>Thermomonosporaceae</taxon>
        <taxon>Thermomonospora</taxon>
    </lineage>
</organism>
<dbReference type="HOGENOM" id="CLU_483887_0_0_11"/>
<dbReference type="eggNOG" id="COG3415">
    <property type="taxonomic scope" value="Bacteria"/>
</dbReference>
<dbReference type="AlphaFoldDB" id="D1A7J3"/>
<keyword evidence="2" id="KW-1185">Reference proteome</keyword>